<keyword evidence="3" id="KW-1185">Reference proteome</keyword>
<dbReference type="Proteomes" id="UP000248259">
    <property type="component" value="Unassembled WGS sequence"/>
</dbReference>
<proteinExistence type="predicted"/>
<organism evidence="2 3">
    <name type="scientific">Parazoarcus communis SWub3 = DSM 12120</name>
    <dbReference type="NCBI Taxonomy" id="1121029"/>
    <lineage>
        <taxon>Bacteria</taxon>
        <taxon>Pseudomonadati</taxon>
        <taxon>Pseudomonadota</taxon>
        <taxon>Betaproteobacteria</taxon>
        <taxon>Rhodocyclales</taxon>
        <taxon>Zoogloeaceae</taxon>
        <taxon>Parazoarcus</taxon>
    </lineage>
</organism>
<dbReference type="AlphaFoldDB" id="A0A323UPF9"/>
<comment type="caution">
    <text evidence="2">The sequence shown here is derived from an EMBL/GenBank/DDBJ whole genome shotgun (WGS) entry which is preliminary data.</text>
</comment>
<accession>A0A323UPF9</accession>
<dbReference type="EMBL" id="QKOE01000084">
    <property type="protein sequence ID" value="PZA14207.1"/>
    <property type="molecule type" value="Genomic_DNA"/>
</dbReference>
<protein>
    <recommendedName>
        <fullName evidence="1">3'-5' exoribonuclease Rv2179c-like domain-containing protein</fullName>
    </recommendedName>
</protein>
<dbReference type="OrthoDB" id="9803925at2"/>
<dbReference type="InterPro" id="IPR012337">
    <property type="entry name" value="RNaseH-like_sf"/>
</dbReference>
<dbReference type="Pfam" id="PF16473">
    <property type="entry name" value="Rv2179c-like"/>
    <property type="match status" value="1"/>
</dbReference>
<dbReference type="Gene3D" id="3.30.420.10">
    <property type="entry name" value="Ribonuclease H-like superfamily/Ribonuclease H"/>
    <property type="match status" value="1"/>
</dbReference>
<reference evidence="2 3" key="1">
    <citation type="submission" date="2018-06" db="EMBL/GenBank/DDBJ databases">
        <title>Azoarcus communis strain SWub3 genome.</title>
        <authorList>
            <person name="Zorraquino Salvo V."/>
            <person name="Toubiana D."/>
            <person name="Blumwald E."/>
        </authorList>
    </citation>
    <scope>NUCLEOTIDE SEQUENCE [LARGE SCALE GENOMIC DNA]</scope>
    <source>
        <strain evidence="2 3">SWub3</strain>
    </source>
</reference>
<name>A0A323UPF9_9RHOO</name>
<dbReference type="InterPro" id="IPR033390">
    <property type="entry name" value="Rv2179c-like"/>
</dbReference>
<dbReference type="RefSeq" id="WP_133255172.1">
    <property type="nucleotide sequence ID" value="NZ_QKOE01000084.1"/>
</dbReference>
<dbReference type="GO" id="GO:0003676">
    <property type="term" value="F:nucleic acid binding"/>
    <property type="evidence" value="ECO:0007669"/>
    <property type="project" value="InterPro"/>
</dbReference>
<feature type="non-terminal residue" evidence="2">
    <location>
        <position position="145"/>
    </location>
</feature>
<feature type="domain" description="3'-5' exoribonuclease Rv2179c-like" evidence="1">
    <location>
        <begin position="3"/>
        <end position="139"/>
    </location>
</feature>
<evidence type="ECO:0000313" key="3">
    <source>
        <dbReference type="Proteomes" id="UP000248259"/>
    </source>
</evidence>
<evidence type="ECO:0000313" key="2">
    <source>
        <dbReference type="EMBL" id="PZA14207.1"/>
    </source>
</evidence>
<dbReference type="InterPro" id="IPR036397">
    <property type="entry name" value="RNaseH_sf"/>
</dbReference>
<sequence length="145" mass="16230">MKDVMIDLETLGTRPGCVIRSIGALFFDPNSDALGAEFYVNVDRASCEAAGLYVDANTEAWWARQSKAAQEALLVDPQPLQDALWSFSAWWQSHGGERVWSHGANFDQPIIEAAYRAVGMQAPWSFWNSRCTRTLFDVANVDTRK</sequence>
<gene>
    <name evidence="2" type="ORF">DNK49_23125</name>
</gene>
<dbReference type="SUPFAM" id="SSF53098">
    <property type="entry name" value="Ribonuclease H-like"/>
    <property type="match status" value="1"/>
</dbReference>
<evidence type="ECO:0000259" key="1">
    <source>
        <dbReference type="Pfam" id="PF16473"/>
    </source>
</evidence>